<evidence type="ECO:0008006" key="3">
    <source>
        <dbReference type="Google" id="ProtNLM"/>
    </source>
</evidence>
<evidence type="ECO:0000313" key="2">
    <source>
        <dbReference type="Proteomes" id="UP000268313"/>
    </source>
</evidence>
<dbReference type="RefSeq" id="WP_120606280.1">
    <property type="nucleotide sequence ID" value="NZ_RAWE01000163.1"/>
</dbReference>
<evidence type="ECO:0000313" key="1">
    <source>
        <dbReference type="EMBL" id="RKG97797.1"/>
    </source>
</evidence>
<protein>
    <recommendedName>
        <fullName evidence="3">ABM domain-containing protein</fullName>
    </recommendedName>
</protein>
<accession>A0A3A8JPV9</accession>
<dbReference type="EMBL" id="RAWE01000163">
    <property type="protein sequence ID" value="RKG97797.1"/>
    <property type="molecule type" value="Genomic_DNA"/>
</dbReference>
<organism evidence="1 2">
    <name type="scientific">Corallococcus carmarthensis</name>
    <dbReference type="NCBI Taxonomy" id="2316728"/>
    <lineage>
        <taxon>Bacteria</taxon>
        <taxon>Pseudomonadati</taxon>
        <taxon>Myxococcota</taxon>
        <taxon>Myxococcia</taxon>
        <taxon>Myxococcales</taxon>
        <taxon>Cystobacterineae</taxon>
        <taxon>Myxococcaceae</taxon>
        <taxon>Corallococcus</taxon>
    </lineage>
</organism>
<reference evidence="2" key="1">
    <citation type="submission" date="2018-09" db="EMBL/GenBank/DDBJ databases">
        <authorList>
            <person name="Livingstone P.G."/>
            <person name="Whitworth D.E."/>
        </authorList>
    </citation>
    <scope>NUCLEOTIDE SEQUENCE [LARGE SCALE GENOMIC DNA]</scope>
    <source>
        <strain evidence="2">CA043D</strain>
    </source>
</reference>
<comment type="caution">
    <text evidence="1">The sequence shown here is derived from an EMBL/GenBank/DDBJ whole genome shotgun (WGS) entry which is preliminary data.</text>
</comment>
<gene>
    <name evidence="1" type="ORF">D7X32_31545</name>
</gene>
<keyword evidence="2" id="KW-1185">Reference proteome</keyword>
<proteinExistence type="predicted"/>
<sequence length="127" mass="14213">MEQAARERITLVEVLERTAAFDVFTATIQAAVQRLETEGVSTLLSIQFHARPEDTEVGAVITFADSRRVMEHIRMISGWPEFKALLGVAKPVDVRVYGRLGEEAHAWLRTMNVVSKVFESPVAGFVR</sequence>
<name>A0A3A8JPV9_9BACT</name>
<dbReference type="OrthoDB" id="5516868at2"/>
<dbReference type="AlphaFoldDB" id="A0A3A8JPV9"/>
<dbReference type="Proteomes" id="UP000268313">
    <property type="component" value="Unassembled WGS sequence"/>
</dbReference>